<dbReference type="RefSeq" id="XP_038047651.1">
    <property type="nucleotide sequence ID" value="XM_038191723.1"/>
</dbReference>
<dbReference type="GeneID" id="119721762"/>
<dbReference type="OrthoDB" id="687730at2759"/>
<proteinExistence type="predicted"/>
<protein>
    <recommendedName>
        <fullName evidence="1">Calcium-activated chloride channel N-terminal domain-containing protein</fullName>
    </recommendedName>
</protein>
<feature type="domain" description="Calcium-activated chloride channel N-terminal" evidence="1">
    <location>
        <begin position="35"/>
        <end position="170"/>
    </location>
</feature>
<reference evidence="2" key="1">
    <citation type="submission" date="2022-11" db="UniProtKB">
        <authorList>
            <consortium name="EnsemblMetazoa"/>
        </authorList>
    </citation>
    <scope>IDENTIFICATION</scope>
</reference>
<sequence length="174" mass="19213">MLRGVAVALAVTVLWVSGGFRGLVSAQRDSRASLELVDGGYVNLLIGISDRVPNNPALLDRIMFVFTEASKFLFQATKKRAYFKDIHILVPESWEDSAEYSIVTWQRFDQSDVLVDFSGANKTNLPYTNRSTPYTNKATPCGEPGQFIHLTPEYILSQSIANPYGPYDKVGGGS</sequence>
<evidence type="ECO:0000313" key="2">
    <source>
        <dbReference type="EnsemblMetazoa" id="XP_038047651.1"/>
    </source>
</evidence>
<evidence type="ECO:0000313" key="3">
    <source>
        <dbReference type="Proteomes" id="UP000887568"/>
    </source>
</evidence>
<organism evidence="2 3">
    <name type="scientific">Patiria miniata</name>
    <name type="common">Bat star</name>
    <name type="synonym">Asterina miniata</name>
    <dbReference type="NCBI Taxonomy" id="46514"/>
    <lineage>
        <taxon>Eukaryota</taxon>
        <taxon>Metazoa</taxon>
        <taxon>Echinodermata</taxon>
        <taxon>Eleutherozoa</taxon>
        <taxon>Asterozoa</taxon>
        <taxon>Asteroidea</taxon>
        <taxon>Valvatacea</taxon>
        <taxon>Valvatida</taxon>
        <taxon>Asterinidae</taxon>
        <taxon>Patiria</taxon>
    </lineage>
</organism>
<dbReference type="EnsemblMetazoa" id="XM_038191723.1">
    <property type="protein sequence ID" value="XP_038047651.1"/>
    <property type="gene ID" value="LOC119721762"/>
</dbReference>
<accession>A0A913Z9G5</accession>
<dbReference type="Pfam" id="PF08434">
    <property type="entry name" value="CLCA"/>
    <property type="match status" value="1"/>
</dbReference>
<dbReference type="AlphaFoldDB" id="A0A913Z9G5"/>
<dbReference type="Proteomes" id="UP000887568">
    <property type="component" value="Unplaced"/>
</dbReference>
<keyword evidence="3" id="KW-1185">Reference proteome</keyword>
<dbReference type="OMA" id="WENNEIG"/>
<name>A0A913Z9G5_PATMI</name>
<evidence type="ECO:0000259" key="1">
    <source>
        <dbReference type="Pfam" id="PF08434"/>
    </source>
</evidence>
<dbReference type="InterPro" id="IPR013642">
    <property type="entry name" value="CLCA_N"/>
</dbReference>